<evidence type="ECO:0000256" key="1">
    <source>
        <dbReference type="SAM" id="Phobius"/>
    </source>
</evidence>
<protein>
    <submittedName>
        <fullName evidence="2">Uncharacterized protein</fullName>
    </submittedName>
</protein>
<keyword evidence="1" id="KW-1133">Transmembrane helix</keyword>
<dbReference type="EMBL" id="JANTQA010000042">
    <property type="protein sequence ID" value="KAJ3434747.1"/>
    <property type="molecule type" value="Genomic_DNA"/>
</dbReference>
<sequence length="279" mass="32793">MCWSLEVSIIFSVIELVGIIFLWYRNYSKRDRCFAIFFLLIFLIEFSEIFLWITIPESGDFGGKCPRMNVFFTSMTYFVTRMQPLGINLYCLFSSIKRKQKSKFQLSTSIAALDLFFFIYSYSYKWYKVGSQKNCSSLSGEYDNLNWNWQYQNDRLLPSSYNYFTMSAIPLMFYRPLRALLNVMLPYFVTLIVSYLVFDTNVFPSTWCWTGLMILVFFILDPWIVERANFWDCFLKKKKKISFKDDDSDLSNSNLSSNSNLGATYSSVLQSSDGFSLSD</sequence>
<organism evidence="2 3">
    <name type="scientific">Anaeramoeba flamelloides</name>
    <dbReference type="NCBI Taxonomy" id="1746091"/>
    <lineage>
        <taxon>Eukaryota</taxon>
        <taxon>Metamonada</taxon>
        <taxon>Anaeramoebidae</taxon>
        <taxon>Anaeramoeba</taxon>
    </lineage>
</organism>
<proteinExistence type="predicted"/>
<gene>
    <name evidence="2" type="ORF">M0812_01868</name>
</gene>
<evidence type="ECO:0000313" key="3">
    <source>
        <dbReference type="Proteomes" id="UP001146793"/>
    </source>
</evidence>
<feature type="transmembrane region" description="Helical" evidence="1">
    <location>
        <begin position="75"/>
        <end position="92"/>
    </location>
</feature>
<name>A0AAV7Z3G8_9EUKA</name>
<accession>A0AAV7Z3G8</accession>
<reference evidence="2" key="1">
    <citation type="submission" date="2022-08" db="EMBL/GenBank/DDBJ databases">
        <title>Novel sulphate-reducing endosymbionts in the free-living metamonad Anaeramoeba.</title>
        <authorList>
            <person name="Jerlstrom-Hultqvist J."/>
            <person name="Cepicka I."/>
            <person name="Gallot-Lavallee L."/>
            <person name="Salas-Leiva D."/>
            <person name="Curtis B.A."/>
            <person name="Zahonova K."/>
            <person name="Pipaliya S."/>
            <person name="Dacks J."/>
            <person name="Roger A.J."/>
        </authorList>
    </citation>
    <scope>NUCLEOTIDE SEQUENCE</scope>
    <source>
        <strain evidence="2">Busselton2</strain>
    </source>
</reference>
<feature type="transmembrane region" description="Helical" evidence="1">
    <location>
        <begin position="36"/>
        <end position="55"/>
    </location>
</feature>
<feature type="transmembrane region" description="Helical" evidence="1">
    <location>
        <begin position="204"/>
        <end position="225"/>
    </location>
</feature>
<feature type="transmembrane region" description="Helical" evidence="1">
    <location>
        <begin position="179"/>
        <end position="198"/>
    </location>
</feature>
<feature type="transmembrane region" description="Helical" evidence="1">
    <location>
        <begin position="104"/>
        <end position="123"/>
    </location>
</feature>
<dbReference type="Proteomes" id="UP001146793">
    <property type="component" value="Unassembled WGS sequence"/>
</dbReference>
<feature type="transmembrane region" description="Helical" evidence="1">
    <location>
        <begin position="6"/>
        <end position="24"/>
    </location>
</feature>
<comment type="caution">
    <text evidence="2">The sequence shown here is derived from an EMBL/GenBank/DDBJ whole genome shotgun (WGS) entry which is preliminary data.</text>
</comment>
<evidence type="ECO:0000313" key="2">
    <source>
        <dbReference type="EMBL" id="KAJ3434747.1"/>
    </source>
</evidence>
<keyword evidence="1" id="KW-0812">Transmembrane</keyword>
<keyword evidence="1" id="KW-0472">Membrane</keyword>
<dbReference type="AlphaFoldDB" id="A0AAV7Z3G8"/>